<feature type="transmembrane region" description="Helical" evidence="2">
    <location>
        <begin position="196"/>
        <end position="220"/>
    </location>
</feature>
<reference evidence="3 4" key="1">
    <citation type="submission" date="2017-11" db="EMBL/GenBank/DDBJ databases">
        <title>Evolution of Phototrophy in the Chloroflexi Phylum Driven by Horizontal Gene Transfer.</title>
        <authorList>
            <person name="Ward L.M."/>
            <person name="Hemp J."/>
            <person name="Shih P.M."/>
            <person name="Mcglynn S.E."/>
            <person name="Fischer W."/>
        </authorList>
    </citation>
    <scope>NUCLEOTIDE SEQUENCE [LARGE SCALE GENOMIC DNA]</scope>
    <source>
        <strain evidence="3">JP3_7</strain>
    </source>
</reference>
<dbReference type="Proteomes" id="UP000230790">
    <property type="component" value="Unassembled WGS sequence"/>
</dbReference>
<evidence type="ECO:0000256" key="2">
    <source>
        <dbReference type="SAM" id="Phobius"/>
    </source>
</evidence>
<dbReference type="Gene3D" id="1.25.40.10">
    <property type="entry name" value="Tetratricopeptide repeat domain"/>
    <property type="match status" value="1"/>
</dbReference>
<accession>A0A2M8QDK2</accession>
<feature type="transmembrane region" description="Helical" evidence="2">
    <location>
        <begin position="258"/>
        <end position="286"/>
    </location>
</feature>
<feature type="transmembrane region" description="Helical" evidence="2">
    <location>
        <begin position="87"/>
        <end position="110"/>
    </location>
</feature>
<feature type="transmembrane region" description="Helical" evidence="2">
    <location>
        <begin position="42"/>
        <end position="67"/>
    </location>
</feature>
<dbReference type="InterPro" id="IPR011990">
    <property type="entry name" value="TPR-like_helical_dom_sf"/>
</dbReference>
<feature type="transmembrane region" description="Helical" evidence="2">
    <location>
        <begin position="162"/>
        <end position="184"/>
    </location>
</feature>
<comment type="caution">
    <text evidence="3">The sequence shown here is derived from an EMBL/GenBank/DDBJ whole genome shotgun (WGS) entry which is preliminary data.</text>
</comment>
<evidence type="ECO:0000313" key="4">
    <source>
        <dbReference type="Proteomes" id="UP000230790"/>
    </source>
</evidence>
<keyword evidence="2" id="KW-1133">Transmembrane helix</keyword>
<protein>
    <submittedName>
        <fullName evidence="3">Uncharacterized protein</fullName>
    </submittedName>
</protein>
<feature type="transmembrane region" description="Helical" evidence="2">
    <location>
        <begin position="306"/>
        <end position="331"/>
    </location>
</feature>
<keyword evidence="2" id="KW-0812">Transmembrane</keyword>
<gene>
    <name evidence="3" type="ORF">CUN48_06600</name>
</gene>
<feature type="region of interest" description="Disordered" evidence="1">
    <location>
        <begin position="357"/>
        <end position="378"/>
    </location>
</feature>
<dbReference type="SUPFAM" id="SSF48452">
    <property type="entry name" value="TPR-like"/>
    <property type="match status" value="1"/>
</dbReference>
<name>A0A2M8QDK2_9CHLR</name>
<evidence type="ECO:0000256" key="1">
    <source>
        <dbReference type="SAM" id="MobiDB-lite"/>
    </source>
</evidence>
<organism evidence="3 4">
    <name type="scientific">Candidatus Thermofonsia Clade 3 bacterium</name>
    <dbReference type="NCBI Taxonomy" id="2364212"/>
    <lineage>
        <taxon>Bacteria</taxon>
        <taxon>Bacillati</taxon>
        <taxon>Chloroflexota</taxon>
        <taxon>Candidatus Thermofontia</taxon>
        <taxon>Candidatus Thermofonsia Clade 3</taxon>
    </lineage>
</organism>
<proteinExistence type="predicted"/>
<keyword evidence="2" id="KW-0472">Membrane</keyword>
<sequence>MLDAMLIILMRMMTGPVELRPRSTGEIFALAFNLYRQRFPTFVLITSTVLVPIFGLNALLSAMAVILTVGNLQWQAPQLMPGGAQDAAIAGLTAAFNCVGALVWLLGIFWPWAEGALTFNVIEQVLGRALNVRASFGQTRRHWASLWTANFLAQIGIHLPLVVVYAALIGVLGVALAAPTFAVFGADFFASISPAVAVAVVAICAPIVIGALVVAVVLAINWTFRAAVIVGEGASSLQGLSRSVAIARGNRWLIFWRYVLLFILEFVVTAAPSLVATPLALIGMVALLPGTPSNGINQDAILPPGLVVTVLAITAISLISSLLLAPFRVVFTTLNYLDLRVRNENLAALLAKAPAPQPEAPKAEQAPPAPAPSAPRAGANWQDVDLDKLTPAQRVGVLFNRLRAEGESAQTLKALALALKDVGDWGGALDSLTRARNVAPSDPEIAYNLMVLYLERRNMTAASRMMQEYLRLETDPNELAALRNNPNFRELLKE</sequence>
<dbReference type="EMBL" id="PGTN01000033">
    <property type="protein sequence ID" value="PJF47848.1"/>
    <property type="molecule type" value="Genomic_DNA"/>
</dbReference>
<dbReference type="AlphaFoldDB" id="A0A2M8QDK2"/>
<evidence type="ECO:0000313" key="3">
    <source>
        <dbReference type="EMBL" id="PJF47848.1"/>
    </source>
</evidence>